<dbReference type="NCBIfam" id="TIGR03025">
    <property type="entry name" value="EPS_sugtrans"/>
    <property type="match status" value="1"/>
</dbReference>
<accession>A0A4Q1CAC0</accession>
<feature type="domain" description="Bacterial sugar transferase" evidence="8">
    <location>
        <begin position="278"/>
        <end position="465"/>
    </location>
</feature>
<dbReference type="Gene3D" id="3.40.50.720">
    <property type="entry name" value="NAD(P)-binding Rossmann-like Domain"/>
    <property type="match status" value="1"/>
</dbReference>
<organism evidence="9 10">
    <name type="scientific">Oleiharenicola lentus</name>
    <dbReference type="NCBI Taxonomy" id="2508720"/>
    <lineage>
        <taxon>Bacteria</taxon>
        <taxon>Pseudomonadati</taxon>
        <taxon>Verrucomicrobiota</taxon>
        <taxon>Opitutia</taxon>
        <taxon>Opitutales</taxon>
        <taxon>Opitutaceae</taxon>
        <taxon>Oleiharenicola</taxon>
    </lineage>
</organism>
<dbReference type="Pfam" id="PF13727">
    <property type="entry name" value="CoA_binding_3"/>
    <property type="match status" value="1"/>
</dbReference>
<feature type="transmembrane region" description="Helical" evidence="7">
    <location>
        <begin position="12"/>
        <end position="29"/>
    </location>
</feature>
<keyword evidence="4 7" id="KW-0812">Transmembrane</keyword>
<evidence type="ECO:0000256" key="1">
    <source>
        <dbReference type="ARBA" id="ARBA00004141"/>
    </source>
</evidence>
<evidence type="ECO:0000256" key="5">
    <source>
        <dbReference type="ARBA" id="ARBA00022989"/>
    </source>
</evidence>
<dbReference type="AlphaFoldDB" id="A0A4Q1CAC0"/>
<proteinExistence type="inferred from homology"/>
<keyword evidence="6 7" id="KW-0472">Membrane</keyword>
<dbReference type="RefSeq" id="WP_129047191.1">
    <property type="nucleotide sequence ID" value="NZ_SDHX01000001.1"/>
</dbReference>
<feature type="transmembrane region" description="Helical" evidence="7">
    <location>
        <begin position="107"/>
        <end position="126"/>
    </location>
</feature>
<feature type="transmembrane region" description="Helical" evidence="7">
    <location>
        <begin position="49"/>
        <end position="68"/>
    </location>
</feature>
<dbReference type="InterPro" id="IPR017475">
    <property type="entry name" value="EPS_sugar_tfrase"/>
</dbReference>
<comment type="similarity">
    <text evidence="2">Belongs to the bacterial sugar transferase family.</text>
</comment>
<comment type="subcellular location">
    <subcellularLocation>
        <location evidence="1">Membrane</location>
        <topology evidence="1">Multi-pass membrane protein</topology>
    </subcellularLocation>
</comment>
<evidence type="ECO:0000259" key="8">
    <source>
        <dbReference type="Pfam" id="PF02397"/>
    </source>
</evidence>
<dbReference type="Pfam" id="PF02397">
    <property type="entry name" value="Bac_transf"/>
    <property type="match status" value="1"/>
</dbReference>
<dbReference type="OrthoDB" id="9808602at2"/>
<evidence type="ECO:0000313" key="10">
    <source>
        <dbReference type="Proteomes" id="UP000290218"/>
    </source>
</evidence>
<reference evidence="9 10" key="1">
    <citation type="submission" date="2019-01" db="EMBL/GenBank/DDBJ databases">
        <title>Lacunisphaera sp. strain TWA-58.</title>
        <authorList>
            <person name="Chen W.-M."/>
        </authorList>
    </citation>
    <scope>NUCLEOTIDE SEQUENCE [LARGE SCALE GENOMIC DNA]</scope>
    <source>
        <strain evidence="9 10">TWA-58</strain>
    </source>
</reference>
<evidence type="ECO:0000256" key="3">
    <source>
        <dbReference type="ARBA" id="ARBA00022679"/>
    </source>
</evidence>
<dbReference type="EMBL" id="SDHX01000001">
    <property type="protein sequence ID" value="RXK55826.1"/>
    <property type="molecule type" value="Genomic_DNA"/>
</dbReference>
<keyword evidence="3 9" id="KW-0808">Transferase</keyword>
<dbReference type="PANTHER" id="PTHR30576">
    <property type="entry name" value="COLANIC BIOSYNTHESIS UDP-GLUCOSE LIPID CARRIER TRANSFERASE"/>
    <property type="match status" value="1"/>
</dbReference>
<evidence type="ECO:0000313" key="9">
    <source>
        <dbReference type="EMBL" id="RXK55826.1"/>
    </source>
</evidence>
<keyword evidence="5 7" id="KW-1133">Transmembrane helix</keyword>
<dbReference type="Proteomes" id="UP000290218">
    <property type="component" value="Unassembled WGS sequence"/>
</dbReference>
<feature type="transmembrane region" description="Helical" evidence="7">
    <location>
        <begin position="283"/>
        <end position="304"/>
    </location>
</feature>
<dbReference type="GO" id="GO:0016780">
    <property type="term" value="F:phosphotransferase activity, for other substituted phosphate groups"/>
    <property type="evidence" value="ECO:0007669"/>
    <property type="project" value="TreeGrafter"/>
</dbReference>
<keyword evidence="10" id="KW-1185">Reference proteome</keyword>
<evidence type="ECO:0000256" key="4">
    <source>
        <dbReference type="ARBA" id="ARBA00022692"/>
    </source>
</evidence>
<gene>
    <name evidence="9" type="ORF">ESB00_08050</name>
</gene>
<comment type="caution">
    <text evidence="9">The sequence shown here is derived from an EMBL/GenBank/DDBJ whole genome shotgun (WGS) entry which is preliminary data.</text>
</comment>
<sequence length="472" mass="53425">MLANRHRGLVRIHGLVLLLGLGVFFWLYAEFIMRYVPAVKLSREVNLLQYFLCLVIGLLVGGSRLRAVGTRLTRLSITEAAGLASQQVGLVALAVFSMMFATQDRSISRLFLGSFLVWSWLGIFWLHRRLPVRLARFLYGHGEQIPTLFVGRARTLAMLDEWLKQRLHLGVHPVGFLALDALAPAAPATIPVTGTVADLPRVLAEKTIGQVILLEVPAEPTVARLIVDQCQAQGCRLLVHHQVEEVLGHPVVSADEGGHHFFTLHDEPLEEPLNRAVKRAFDIVVALPVVVLVLPPLMLVVWLVQRFQSPGPLFHVRARSGEGRAEFPMLKFRSMHLAPPDATAESRQASVDDDRVYPLARFLRRHSLDEFPQFWNVLTGEMSIVGPRPVMPVLDAEFERQVRSYRSKHWVRPGITGLAQSEGFRGEIRTPEQLQERIRLDLYYIAHWSIWLDVQITLKTFWQVFFPPKSAY</sequence>
<dbReference type="PANTHER" id="PTHR30576:SF0">
    <property type="entry name" value="UNDECAPRENYL-PHOSPHATE N-ACETYLGALACTOSAMINYL 1-PHOSPHATE TRANSFERASE-RELATED"/>
    <property type="match status" value="1"/>
</dbReference>
<name>A0A4Q1CAC0_9BACT</name>
<evidence type="ECO:0000256" key="7">
    <source>
        <dbReference type="SAM" id="Phobius"/>
    </source>
</evidence>
<protein>
    <submittedName>
        <fullName evidence="9">Exopolysaccharide biosynthesis polyprenyl glycosylphosphotransferase</fullName>
    </submittedName>
</protein>
<evidence type="ECO:0000256" key="6">
    <source>
        <dbReference type="ARBA" id="ARBA00023136"/>
    </source>
</evidence>
<dbReference type="InterPro" id="IPR003362">
    <property type="entry name" value="Bact_transf"/>
</dbReference>
<dbReference type="GO" id="GO:0016020">
    <property type="term" value="C:membrane"/>
    <property type="evidence" value="ECO:0007669"/>
    <property type="project" value="UniProtKB-SubCell"/>
</dbReference>
<evidence type="ECO:0000256" key="2">
    <source>
        <dbReference type="ARBA" id="ARBA00006464"/>
    </source>
</evidence>
<feature type="transmembrane region" description="Helical" evidence="7">
    <location>
        <begin position="80"/>
        <end position="101"/>
    </location>
</feature>